<reference evidence="2" key="1">
    <citation type="submission" date="2021-10" db="EMBL/GenBank/DDBJ databases">
        <title>Anaerobic single-cell dispensing facilitates the cultivation of human gut bacteria.</title>
        <authorList>
            <person name="Afrizal A."/>
        </authorList>
    </citation>
    <scope>NUCLEOTIDE SEQUENCE</scope>
    <source>
        <strain evidence="2">CLA-AA-H274</strain>
    </source>
</reference>
<keyword evidence="1" id="KW-0812">Transmembrane</keyword>
<dbReference type="Pfam" id="PF05437">
    <property type="entry name" value="AzlD"/>
    <property type="match status" value="1"/>
</dbReference>
<feature type="transmembrane region" description="Helical" evidence="1">
    <location>
        <begin position="7"/>
        <end position="28"/>
    </location>
</feature>
<proteinExistence type="predicted"/>
<dbReference type="RefSeq" id="WP_308450343.1">
    <property type="nucleotide sequence ID" value="NZ_JAJEPU010000002.1"/>
</dbReference>
<dbReference type="Proteomes" id="UP001198962">
    <property type="component" value="Unassembled WGS sequence"/>
</dbReference>
<sequence>MTIPQQIITISLCILATMTTRFLPFFIFSEKRETPAFIQYIGKYLPSAVFGMLVVYCLKNVDLLHGTHGAPEVLAIIATTIIHLWKRQMLLSIAGGTIFYMILIHFI</sequence>
<comment type="caution">
    <text evidence="2">The sequence shown here is derived from an EMBL/GenBank/DDBJ whole genome shotgun (WGS) entry which is preliminary data.</text>
</comment>
<feature type="transmembrane region" description="Helical" evidence="1">
    <location>
        <begin position="89"/>
        <end position="106"/>
    </location>
</feature>
<keyword evidence="3" id="KW-1185">Reference proteome</keyword>
<dbReference type="EMBL" id="JAJEPU010000002">
    <property type="protein sequence ID" value="MCC2163482.1"/>
    <property type="molecule type" value="Genomic_DNA"/>
</dbReference>
<organism evidence="2 3">
    <name type="scientific">Brotaphodocola catenula</name>
    <dbReference type="NCBI Taxonomy" id="2885361"/>
    <lineage>
        <taxon>Bacteria</taxon>
        <taxon>Bacillati</taxon>
        <taxon>Bacillota</taxon>
        <taxon>Clostridia</taxon>
        <taxon>Lachnospirales</taxon>
        <taxon>Lachnospiraceae</taxon>
        <taxon>Brotaphodocola</taxon>
    </lineage>
</organism>
<gene>
    <name evidence="2" type="ORF">LKD32_01065</name>
</gene>
<evidence type="ECO:0000256" key="1">
    <source>
        <dbReference type="SAM" id="Phobius"/>
    </source>
</evidence>
<feature type="transmembrane region" description="Helical" evidence="1">
    <location>
        <begin position="40"/>
        <end position="58"/>
    </location>
</feature>
<accession>A0AAE3AQL5</accession>
<protein>
    <submittedName>
        <fullName evidence="2">Branched-chain amino acid transporter permease</fullName>
    </submittedName>
</protein>
<evidence type="ECO:0000313" key="2">
    <source>
        <dbReference type="EMBL" id="MCC2163482.1"/>
    </source>
</evidence>
<keyword evidence="1" id="KW-0472">Membrane</keyword>
<dbReference type="AlphaFoldDB" id="A0AAE3AQL5"/>
<keyword evidence="1" id="KW-1133">Transmembrane helix</keyword>
<evidence type="ECO:0000313" key="3">
    <source>
        <dbReference type="Proteomes" id="UP001198962"/>
    </source>
</evidence>
<dbReference type="InterPro" id="IPR008407">
    <property type="entry name" value="Brnchd-chn_aa_trnsp_AzlD"/>
</dbReference>
<name>A0AAE3AQL5_9FIRM</name>
<dbReference type="PIRSF" id="PIRSF003203">
    <property type="entry name" value="AzlD"/>
    <property type="match status" value="1"/>
</dbReference>